<feature type="signal peptide" evidence="1">
    <location>
        <begin position="1"/>
        <end position="24"/>
    </location>
</feature>
<dbReference type="SUPFAM" id="SSF53955">
    <property type="entry name" value="Lysozyme-like"/>
    <property type="match status" value="1"/>
</dbReference>
<dbReference type="Pfam" id="PF01464">
    <property type="entry name" value="SLT"/>
    <property type="match status" value="1"/>
</dbReference>
<evidence type="ECO:0000256" key="1">
    <source>
        <dbReference type="SAM" id="SignalP"/>
    </source>
</evidence>
<reference evidence="3 4" key="1">
    <citation type="submission" date="2020-10" db="EMBL/GenBank/DDBJ databases">
        <title>Sequencing the genomes of 1000 actinobacteria strains.</title>
        <authorList>
            <person name="Klenk H.-P."/>
        </authorList>
    </citation>
    <scope>NUCLEOTIDE SEQUENCE [LARGE SCALE GENOMIC DNA]</scope>
    <source>
        <strain evidence="3 4">DSM 43748</strain>
    </source>
</reference>
<gene>
    <name evidence="3" type="ORF">H4W81_001323</name>
</gene>
<evidence type="ECO:0000313" key="4">
    <source>
        <dbReference type="Proteomes" id="UP000661607"/>
    </source>
</evidence>
<keyword evidence="1" id="KW-0732">Signal</keyword>
<organism evidence="3 4">
    <name type="scientific">Nonomuraea africana</name>
    <dbReference type="NCBI Taxonomy" id="46171"/>
    <lineage>
        <taxon>Bacteria</taxon>
        <taxon>Bacillati</taxon>
        <taxon>Actinomycetota</taxon>
        <taxon>Actinomycetes</taxon>
        <taxon>Streptosporangiales</taxon>
        <taxon>Streptosporangiaceae</taxon>
        <taxon>Nonomuraea</taxon>
    </lineage>
</organism>
<sequence>MSRRTSALLVAATFVVAGAGTATAAYAESGSSSSRNKSIARPMVADKGWGKAQFGCLERLWTRESGWNHRAGNGSGAYGIPQALPGRKMASAGRDWRTNPRTQIEWGLSYIKKRYGAPCAAWSHFQSRGWY</sequence>
<name>A0ABR9K963_9ACTN</name>
<comment type="caution">
    <text evidence="3">The sequence shown here is derived from an EMBL/GenBank/DDBJ whole genome shotgun (WGS) entry which is preliminary data.</text>
</comment>
<proteinExistence type="predicted"/>
<accession>A0ABR9K963</accession>
<evidence type="ECO:0000313" key="3">
    <source>
        <dbReference type="EMBL" id="MBE1558544.1"/>
    </source>
</evidence>
<dbReference type="EMBL" id="JADBEF010000001">
    <property type="protein sequence ID" value="MBE1558544.1"/>
    <property type="molecule type" value="Genomic_DNA"/>
</dbReference>
<dbReference type="InterPro" id="IPR023346">
    <property type="entry name" value="Lysozyme-like_dom_sf"/>
</dbReference>
<keyword evidence="4" id="KW-1185">Reference proteome</keyword>
<dbReference type="InterPro" id="IPR008258">
    <property type="entry name" value="Transglycosylase_SLT_dom_1"/>
</dbReference>
<protein>
    <recommendedName>
        <fullName evidence="2">Transglycosylase SLT domain-containing protein</fullName>
    </recommendedName>
</protein>
<feature type="domain" description="Transglycosylase SLT" evidence="2">
    <location>
        <begin position="61"/>
        <end position="116"/>
    </location>
</feature>
<dbReference type="Proteomes" id="UP000661607">
    <property type="component" value="Unassembled WGS sequence"/>
</dbReference>
<dbReference type="RefSeq" id="WP_192773948.1">
    <property type="nucleotide sequence ID" value="NZ_BAAASY010000003.1"/>
</dbReference>
<dbReference type="Gene3D" id="1.10.530.10">
    <property type="match status" value="1"/>
</dbReference>
<feature type="chain" id="PRO_5045047183" description="Transglycosylase SLT domain-containing protein" evidence="1">
    <location>
        <begin position="25"/>
        <end position="131"/>
    </location>
</feature>
<evidence type="ECO:0000259" key="2">
    <source>
        <dbReference type="Pfam" id="PF01464"/>
    </source>
</evidence>